<sequence>MNKEEQFAGKTLMAILAHPDDESFGMGGTLARYKALGARTVLVCATRGEAGKCGDPPLCEPADLGSVREEETRRACAVLQVDELHFLDYRDQDTNIAPPAEIVDKIVALIWRYQPDSIVTFGPDGLSGHKDHTTMGHYATMAYLLSGSKAQFYFLCLHPGIVARMGRGFARPSEQIHTAVPVRDYLQQKRDAVFCHQTQIGSIRRIGYLSEPSPIDDPDLDQLRSFEYYHQVFPLRPLRQAGEAMTQELF</sequence>
<dbReference type="InterPro" id="IPR024078">
    <property type="entry name" value="LmbE-like_dom_sf"/>
</dbReference>
<protein>
    <submittedName>
        <fullName evidence="1">GlcNAc-PI de-N-acetylase</fullName>
    </submittedName>
</protein>
<dbReference type="InterPro" id="IPR003737">
    <property type="entry name" value="GlcNAc_PI_deacetylase-related"/>
</dbReference>
<dbReference type="SUPFAM" id="SSF102588">
    <property type="entry name" value="LmbE-like"/>
    <property type="match status" value="1"/>
</dbReference>
<dbReference type="GO" id="GO:0016811">
    <property type="term" value="F:hydrolase activity, acting on carbon-nitrogen (but not peptide) bonds, in linear amides"/>
    <property type="evidence" value="ECO:0007669"/>
    <property type="project" value="TreeGrafter"/>
</dbReference>
<dbReference type="AlphaFoldDB" id="A0A845L9P5"/>
<reference evidence="1 2" key="1">
    <citation type="submission" date="2020-01" db="EMBL/GenBank/DDBJ databases">
        <title>Whole genome sequence of Heliobacterium gestii DSM 11169.</title>
        <authorList>
            <person name="Kyndt J.A."/>
            <person name="Meyer T.E."/>
        </authorList>
    </citation>
    <scope>NUCLEOTIDE SEQUENCE [LARGE SCALE GENOMIC DNA]</scope>
    <source>
        <strain evidence="1 2">DSM 11169</strain>
    </source>
</reference>
<keyword evidence="2" id="KW-1185">Reference proteome</keyword>
<dbReference type="RefSeq" id="WP_161260581.1">
    <property type="nucleotide sequence ID" value="NZ_JAFBDC010000002.1"/>
</dbReference>
<dbReference type="Gene3D" id="3.40.50.10320">
    <property type="entry name" value="LmbE-like"/>
    <property type="match status" value="1"/>
</dbReference>
<accession>A0A845L9P5</accession>
<dbReference type="PANTHER" id="PTHR12993:SF11">
    <property type="entry name" value="N-ACETYLGLUCOSAMINYL-PHOSPHATIDYLINOSITOL DE-N-ACETYLASE"/>
    <property type="match status" value="1"/>
</dbReference>
<organism evidence="1 2">
    <name type="scientific">Heliomicrobium gestii</name>
    <name type="common">Heliobacterium gestii</name>
    <dbReference type="NCBI Taxonomy" id="2699"/>
    <lineage>
        <taxon>Bacteria</taxon>
        <taxon>Bacillati</taxon>
        <taxon>Bacillota</taxon>
        <taxon>Clostridia</taxon>
        <taxon>Eubacteriales</taxon>
        <taxon>Heliobacteriaceae</taxon>
        <taxon>Heliomicrobium</taxon>
    </lineage>
</organism>
<dbReference type="EMBL" id="WXEX01000002">
    <property type="protein sequence ID" value="MZP41994.1"/>
    <property type="molecule type" value="Genomic_DNA"/>
</dbReference>
<name>A0A845L9P5_HELGE</name>
<dbReference type="PANTHER" id="PTHR12993">
    <property type="entry name" value="N-ACETYLGLUCOSAMINYL-PHOSPHATIDYLINOSITOL DE-N-ACETYLASE-RELATED"/>
    <property type="match status" value="1"/>
</dbReference>
<dbReference type="OrthoDB" id="9815144at2"/>
<proteinExistence type="predicted"/>
<evidence type="ECO:0000313" key="1">
    <source>
        <dbReference type="EMBL" id="MZP41994.1"/>
    </source>
</evidence>
<gene>
    <name evidence="1" type="ORF">GTO89_02960</name>
</gene>
<dbReference type="Pfam" id="PF02585">
    <property type="entry name" value="PIG-L"/>
    <property type="match status" value="1"/>
</dbReference>
<dbReference type="Proteomes" id="UP000471031">
    <property type="component" value="Unassembled WGS sequence"/>
</dbReference>
<evidence type="ECO:0000313" key="2">
    <source>
        <dbReference type="Proteomes" id="UP000471031"/>
    </source>
</evidence>
<comment type="caution">
    <text evidence="1">The sequence shown here is derived from an EMBL/GenBank/DDBJ whole genome shotgun (WGS) entry which is preliminary data.</text>
</comment>